<reference evidence="1" key="1">
    <citation type="journal article" date="2022" name="IScience">
        <title>Evolution of zygomycete secretomes and the origins of terrestrial fungal ecologies.</title>
        <authorList>
            <person name="Chang Y."/>
            <person name="Wang Y."/>
            <person name="Mondo S."/>
            <person name="Ahrendt S."/>
            <person name="Andreopoulos W."/>
            <person name="Barry K."/>
            <person name="Beard J."/>
            <person name="Benny G.L."/>
            <person name="Blankenship S."/>
            <person name="Bonito G."/>
            <person name="Cuomo C."/>
            <person name="Desiro A."/>
            <person name="Gervers K.A."/>
            <person name="Hundley H."/>
            <person name="Kuo A."/>
            <person name="LaButti K."/>
            <person name="Lang B.F."/>
            <person name="Lipzen A."/>
            <person name="O'Donnell K."/>
            <person name="Pangilinan J."/>
            <person name="Reynolds N."/>
            <person name="Sandor L."/>
            <person name="Smith M.E."/>
            <person name="Tsang A."/>
            <person name="Grigoriev I.V."/>
            <person name="Stajich J.E."/>
            <person name="Spatafora J.W."/>
        </authorList>
    </citation>
    <scope>NUCLEOTIDE SEQUENCE</scope>
    <source>
        <strain evidence="1">RSA 2281</strain>
    </source>
</reference>
<accession>A0AAD5KBW9</accession>
<comment type="caution">
    <text evidence="1">The sequence shown here is derived from an EMBL/GenBank/DDBJ whole genome shotgun (WGS) entry which is preliminary data.</text>
</comment>
<protein>
    <submittedName>
        <fullName evidence="1">Uncharacterized protein</fullName>
    </submittedName>
</protein>
<reference evidence="1" key="2">
    <citation type="submission" date="2023-02" db="EMBL/GenBank/DDBJ databases">
        <authorList>
            <consortium name="DOE Joint Genome Institute"/>
            <person name="Mondo S.J."/>
            <person name="Chang Y."/>
            <person name="Wang Y."/>
            <person name="Ahrendt S."/>
            <person name="Andreopoulos W."/>
            <person name="Barry K."/>
            <person name="Beard J."/>
            <person name="Benny G.L."/>
            <person name="Blankenship S."/>
            <person name="Bonito G."/>
            <person name="Cuomo C."/>
            <person name="Desiro A."/>
            <person name="Gervers K.A."/>
            <person name="Hundley H."/>
            <person name="Kuo A."/>
            <person name="LaButti K."/>
            <person name="Lang B.F."/>
            <person name="Lipzen A."/>
            <person name="O'Donnell K."/>
            <person name="Pangilinan J."/>
            <person name="Reynolds N."/>
            <person name="Sandor L."/>
            <person name="Smith M.W."/>
            <person name="Tsang A."/>
            <person name="Grigoriev I.V."/>
            <person name="Stajich J.E."/>
            <person name="Spatafora J.W."/>
        </authorList>
    </citation>
    <scope>NUCLEOTIDE SEQUENCE</scope>
    <source>
        <strain evidence="1">RSA 2281</strain>
    </source>
</reference>
<dbReference type="AlphaFoldDB" id="A0AAD5KBW9"/>
<evidence type="ECO:0000313" key="2">
    <source>
        <dbReference type="Proteomes" id="UP001209540"/>
    </source>
</evidence>
<evidence type="ECO:0000313" key="1">
    <source>
        <dbReference type="EMBL" id="KAI9265201.1"/>
    </source>
</evidence>
<proteinExistence type="predicted"/>
<sequence length="218" mass="23946">MICSEFGILHVMVLTFVNTKIPKNVHFMKANDWLGFNKKNFKKRRTTTGTTLLVPTTIWNINAPEVLIITKVATVSDIVMIVVNNVVASIRWIKLENGSTVKEPKLGLFVTISKDLQSPCIGQFHEVVAPKKISPTSANSETGQSEQLFGSSHILMAKPNVRLSVGPTLQSIGSFLLLMASMLLSLSELKCPLMPMSPAKMPSECVVVDPIINIDQND</sequence>
<dbReference type="EMBL" id="JAIXMP010000011">
    <property type="protein sequence ID" value="KAI9265201.1"/>
    <property type="molecule type" value="Genomic_DNA"/>
</dbReference>
<dbReference type="Proteomes" id="UP001209540">
    <property type="component" value="Unassembled WGS sequence"/>
</dbReference>
<keyword evidence="2" id="KW-1185">Reference proteome</keyword>
<gene>
    <name evidence="1" type="ORF">BDA99DRAFT_536685</name>
</gene>
<name>A0AAD5KBW9_9FUNG</name>
<organism evidence="1 2">
    <name type="scientific">Phascolomyces articulosus</name>
    <dbReference type="NCBI Taxonomy" id="60185"/>
    <lineage>
        <taxon>Eukaryota</taxon>
        <taxon>Fungi</taxon>
        <taxon>Fungi incertae sedis</taxon>
        <taxon>Mucoromycota</taxon>
        <taxon>Mucoromycotina</taxon>
        <taxon>Mucoromycetes</taxon>
        <taxon>Mucorales</taxon>
        <taxon>Lichtheimiaceae</taxon>
        <taxon>Phascolomyces</taxon>
    </lineage>
</organism>